<organism evidence="1">
    <name type="scientific">Chlorobium chlorochromatii (strain CaD3)</name>
    <dbReference type="NCBI Taxonomy" id="340177"/>
    <lineage>
        <taxon>Bacteria</taxon>
        <taxon>Pseudomonadati</taxon>
        <taxon>Chlorobiota</taxon>
        <taxon>Chlorobiia</taxon>
        <taxon>Chlorobiales</taxon>
        <taxon>Chlorobiaceae</taxon>
        <taxon>Chlorobium/Pelodictyon group</taxon>
        <taxon>Chlorobium</taxon>
    </lineage>
</organism>
<reference evidence="1" key="1">
    <citation type="submission" date="2005-08" db="EMBL/GenBank/DDBJ databases">
        <title>Complete sequence of Chlorobium chlorochromatii CaD3.</title>
        <authorList>
            <person name="Copeland A."/>
            <person name="Lucas S."/>
            <person name="Lapidus A."/>
            <person name="Barry K."/>
            <person name="Detter J.C."/>
            <person name="Glavina T."/>
            <person name="Hammon N."/>
            <person name="Israni S."/>
            <person name="Pitluck S."/>
            <person name="Bryant D."/>
            <person name="Schmutz J."/>
            <person name="Larimer F."/>
            <person name="Land M."/>
            <person name="Kyrpides N."/>
            <person name="Ivanova N."/>
            <person name="Richardson P."/>
        </authorList>
    </citation>
    <scope>NUCLEOTIDE SEQUENCE [LARGE SCALE GENOMIC DNA]</scope>
    <source>
        <strain evidence="1">CaD3</strain>
    </source>
</reference>
<dbReference type="GO" id="GO:0015979">
    <property type="term" value="P:photosynthesis"/>
    <property type="evidence" value="ECO:0007669"/>
    <property type="project" value="InterPro"/>
</dbReference>
<name>Q3APL4_CHLCH</name>
<dbReference type="OrthoDB" id="2080515at2"/>
<dbReference type="eggNOG" id="COG1719">
    <property type="taxonomic scope" value="Bacteria"/>
</dbReference>
<dbReference type="AlphaFoldDB" id="Q3APL4"/>
<dbReference type="HOGENOM" id="CLU_092419_0_0_10"/>
<accession>Q3APL4</accession>
<sequence>MSEPSKIGPNSIIQTVTALEENYGKSKAETILRKIGQGYLIGNLPKEMVEEIKFHTLVGALNKEIGSTATANILKESGERTARYLMRVRIPAPFQKLVKLLPPRLAFRMLLFAISKNAWTFAGSGEFRYSMSTPPEISVKVTFPSQPVVGNFYLGTFTALLKEMVNPKTSIKADIQKAGSDIQCTYRCEI</sequence>
<dbReference type="InterPro" id="IPR010249">
    <property type="entry name" value="BchJ"/>
</dbReference>
<protein>
    <submittedName>
        <fullName evidence="1">Bacteriochlorophyll 4-vinyl reductase</fullName>
    </submittedName>
</protein>
<dbReference type="GO" id="GO:0030494">
    <property type="term" value="P:bacteriochlorophyll biosynthetic process"/>
    <property type="evidence" value="ECO:0007669"/>
    <property type="project" value="InterPro"/>
</dbReference>
<dbReference type="KEGG" id="cch:Cag_1810"/>
<proteinExistence type="predicted"/>
<dbReference type="STRING" id="340177.Cag_1810"/>
<evidence type="ECO:0000313" key="1">
    <source>
        <dbReference type="EMBL" id="ABB29061.1"/>
    </source>
</evidence>
<dbReference type="EMBL" id="CP000108">
    <property type="protein sequence ID" value="ABB29061.1"/>
    <property type="molecule type" value="Genomic_DNA"/>
</dbReference>
<gene>
    <name evidence="1" type="ordered locus">Cag_1810</name>
</gene>
<dbReference type="NCBIfam" id="TIGR02019">
    <property type="entry name" value="BchJ"/>
    <property type="match status" value="1"/>
</dbReference>